<feature type="coiled-coil region" evidence="1">
    <location>
        <begin position="85"/>
        <end position="176"/>
    </location>
</feature>
<proteinExistence type="evidence at transcript level"/>
<evidence type="ECO:0000256" key="2">
    <source>
        <dbReference type="SAM" id="SignalP"/>
    </source>
</evidence>
<name>A0AB38ZES1_9HEMI</name>
<dbReference type="EMBL" id="PP517537">
    <property type="protein sequence ID" value="WXI02787.1"/>
    <property type="molecule type" value="mRNA"/>
</dbReference>
<dbReference type="Gene3D" id="1.10.287.1490">
    <property type="match status" value="1"/>
</dbReference>
<keyword evidence="1" id="KW-0175">Coiled coil</keyword>
<evidence type="ECO:0000313" key="3">
    <source>
        <dbReference type="EMBL" id="WXI02787.1"/>
    </source>
</evidence>
<reference evidence="3" key="1">
    <citation type="submission" date="2024-03" db="EMBL/GenBank/DDBJ databases">
        <title>Venom adaptation and exaptation during the trophic switch to blood-feeding by kissing bugs (Reduviidae: Triatominae).</title>
        <authorList>
            <person name="Zdenek C.N."/>
            <person name="Cardoso F.C."/>
            <person name="Robinson S.D."/>
            <person name="Mercedes R.S."/>
            <person name="Raidjoe E.R."/>
            <person name="Hernandez-Vargas M.J."/>
            <person name="Jin J."/>
            <person name="Corzo G."/>
            <person name="Vetter I."/>
            <person name="King G.F."/>
            <person name="Fry B.G."/>
            <person name="Walker A."/>
        </authorList>
    </citation>
    <scope>NUCLEOTIDE SEQUENCE</scope>
</reference>
<evidence type="ECO:0000256" key="1">
    <source>
        <dbReference type="SAM" id="Coils"/>
    </source>
</evidence>
<sequence>MKMEGKQVLLLLVLLLIWQLNFANSNNNIDSQLEEVGQQIINLKRELANITSRAVNLGNYLDSLLKQTEGGGFVPPNHKGNSEKLNQLLNRIKYLQDNITELNSDLNNHVGDVNDIKMRTTSIEQELENLIKQIDEEKRDNNQSLVKYDSMIANLTSSYRNLVDELTKRLNEVERLLPYECIDAIINKNYFTAEMKINKVADDKVKFIVEQVISKGDANLDTLFILGHKLITNKKFLIYKELADIIIKKNIDYYCSYMKLFRLLQLEIISGTFGENIRAEAVKLVDKLVNRFKYLLNLPYVSQAGWNCSVEQYVSDNPIKFIQSCYGYRTHYIYNVFIGDSSITCRKHDYSDHGY</sequence>
<feature type="chain" id="PRO_5044259399" evidence="2">
    <location>
        <begin position="24"/>
        <end position="355"/>
    </location>
</feature>
<accession>A0AB38ZES1</accession>
<dbReference type="AlphaFoldDB" id="A0AB38ZES1"/>
<feature type="signal peptide" evidence="2">
    <location>
        <begin position="1"/>
        <end position="23"/>
    </location>
</feature>
<keyword evidence="2" id="KW-0732">Signal</keyword>
<organism evidence="3">
    <name type="scientific">Oncocephalus sp</name>
    <dbReference type="NCBI Taxonomy" id="2944721"/>
    <lineage>
        <taxon>Eukaryota</taxon>
        <taxon>Metazoa</taxon>
        <taxon>Ecdysozoa</taxon>
        <taxon>Arthropoda</taxon>
        <taxon>Hexapoda</taxon>
        <taxon>Insecta</taxon>
        <taxon>Pterygota</taxon>
        <taxon>Neoptera</taxon>
        <taxon>Paraneoptera</taxon>
        <taxon>Hemiptera</taxon>
        <taxon>Heteroptera</taxon>
        <taxon>Panheteroptera</taxon>
        <taxon>Cimicomorpha</taxon>
        <taxon>Reduviidae</taxon>
        <taxon>Stenopodainae</taxon>
        <taxon>Oncocephalus</taxon>
    </lineage>
</organism>
<protein>
    <submittedName>
        <fullName evidence="3">Heteropteran venom family 13 protein 1</fullName>
    </submittedName>
</protein>
<feature type="coiled-coil region" evidence="1">
    <location>
        <begin position="26"/>
        <end position="53"/>
    </location>
</feature>